<feature type="transmembrane region" description="Helical" evidence="1">
    <location>
        <begin position="297"/>
        <end position="315"/>
    </location>
</feature>
<dbReference type="VEuPathDB" id="FungiDB:H257_03936"/>
<dbReference type="VEuPathDB" id="FungiDB:H257_03939"/>
<keyword evidence="1" id="KW-1133">Transmembrane helix</keyword>
<feature type="transmembrane region" description="Helical" evidence="1">
    <location>
        <begin position="256"/>
        <end position="277"/>
    </location>
</feature>
<name>A0A425D9Q2_APHAT</name>
<dbReference type="AlphaFoldDB" id="A0A425D9Q2"/>
<organism evidence="2 3">
    <name type="scientific">Aphanomyces astaci</name>
    <name type="common">Crayfish plague agent</name>
    <dbReference type="NCBI Taxonomy" id="112090"/>
    <lineage>
        <taxon>Eukaryota</taxon>
        <taxon>Sar</taxon>
        <taxon>Stramenopiles</taxon>
        <taxon>Oomycota</taxon>
        <taxon>Saprolegniomycetes</taxon>
        <taxon>Saprolegniales</taxon>
        <taxon>Verrucalvaceae</taxon>
        <taxon>Aphanomyces</taxon>
    </lineage>
</organism>
<sequence length="613" mass="68706">MRFCCMLSMDTLHNVDTIGLAAIDLTSNLFVMDAPVPAPSSPAYVRSLAFGSWVDFRRRLSTYQHNGALYVEAITRNTDMDELIVLIWTDGGEFDVGLRRFLTTSPEGRGYLDSMSQRPFLSTEDEVTYLASFNVTTWLTQYQNSKQHGIQEYAWIQPTLGGVHKLAVMVLPFQPRQAFWTTVNLCYPTDPVYSILGWAYLLDWVEGSREVVSFAGDVATLRLISYPYDVASSVDGTVLNSNALPRSIATLFGFGVWYVSWMFGIAEFCMVGVAAFYSFQISGHNMLFFHRVAGPIWIWRPFLFLRGLTAVILLSSSSPDMVQQHGLSTLVNRPHTFLVSRQSRLEWRRYDFRGGSPLCFAVSTDPGFLCPLAGIVSPCQSKPLQETYHMSRNEGILAIVMTRVQSYDINTSVCDYPAQPAGCVSMLETRCGRDLSQRGGAQREDLDTGALDLVTANIVAMGPFSFYTWHFLYHWTKGYRDVLSFEGDVATITVRMALLYVVRHRGRVEAWNLLKLNHVEGDCPMLTLRAISAICLLSTSQLALVQSDHPGYFTKFESMLPQVVGDLQTIIVSAEVCWHTYILNDVLSVVTKGYTRHYCHGAPAAHRAVDGPD</sequence>
<dbReference type="EMBL" id="MZMZ02002407">
    <property type="protein sequence ID" value="RQM25999.1"/>
    <property type="molecule type" value="Genomic_DNA"/>
</dbReference>
<reference evidence="2" key="1">
    <citation type="submission" date="2018-07" db="EMBL/GenBank/DDBJ databases">
        <title>Annotation of Aphanomyces astaci genome assembly.</title>
        <authorList>
            <person name="Studholme D.J."/>
        </authorList>
    </citation>
    <scope>NUCLEOTIDE SEQUENCE [LARGE SCALE GENOMIC DNA]</scope>
    <source>
        <strain evidence="2">Pc</strain>
    </source>
</reference>
<evidence type="ECO:0000313" key="2">
    <source>
        <dbReference type="EMBL" id="RQM25999.1"/>
    </source>
</evidence>
<keyword evidence="1" id="KW-0812">Transmembrane</keyword>
<protein>
    <submittedName>
        <fullName evidence="2">Uncharacterized protein</fullName>
    </submittedName>
</protein>
<comment type="caution">
    <text evidence="2">The sequence shown here is derived from an EMBL/GenBank/DDBJ whole genome shotgun (WGS) entry which is preliminary data.</text>
</comment>
<evidence type="ECO:0000256" key="1">
    <source>
        <dbReference type="SAM" id="Phobius"/>
    </source>
</evidence>
<proteinExistence type="predicted"/>
<keyword evidence="1" id="KW-0472">Membrane</keyword>
<keyword evidence="3" id="KW-1185">Reference proteome</keyword>
<evidence type="ECO:0000313" key="3">
    <source>
        <dbReference type="Proteomes" id="UP000284702"/>
    </source>
</evidence>
<dbReference type="Proteomes" id="UP000284702">
    <property type="component" value="Unassembled WGS sequence"/>
</dbReference>
<gene>
    <name evidence="2" type="ORF">B5M09_008024</name>
</gene>
<accession>A0A425D9Q2</accession>